<gene>
    <name evidence="2" type="ORF">CLV35_0964</name>
</gene>
<dbReference type="EMBL" id="RBWV01000009">
    <property type="protein sequence ID" value="RKS80527.1"/>
    <property type="molecule type" value="Genomic_DNA"/>
</dbReference>
<dbReference type="OrthoDB" id="3825591at2"/>
<sequence length="253" mass="26790">MPQVSDDRLRRVLSTYAGLTAHVLDDPERWLGWGVQDEDPSLLDRARGAAATAVLGRTSPASPGWADLPPTKRSDWWVSRIAAVAGLVAATPRVAGAAADRLPLQAALGASAEGLAVCAVAKEHGVTDPDDWVPLLARVLFARALERGESAAAVTEWAAAEPGADDPLEQLDAPTPDPAPQPALAKRAGRTLWRLGSTFLAVQGMFDERPRGAFAFRALGKLPVVGVVGGWLDERGGVRKAARETEHLVAWQP</sequence>
<feature type="region of interest" description="Disordered" evidence="1">
    <location>
        <begin position="164"/>
        <end position="183"/>
    </location>
</feature>
<comment type="caution">
    <text evidence="2">The sequence shown here is derived from an EMBL/GenBank/DDBJ whole genome shotgun (WGS) entry which is preliminary data.</text>
</comment>
<dbReference type="Proteomes" id="UP000281955">
    <property type="component" value="Unassembled WGS sequence"/>
</dbReference>
<proteinExistence type="predicted"/>
<dbReference type="InParanoid" id="A0A420XUU0"/>
<protein>
    <submittedName>
        <fullName evidence="2">Uncharacterized protein</fullName>
    </submittedName>
</protein>
<evidence type="ECO:0000313" key="2">
    <source>
        <dbReference type="EMBL" id="RKS80527.1"/>
    </source>
</evidence>
<reference evidence="2 3" key="1">
    <citation type="submission" date="2018-10" db="EMBL/GenBank/DDBJ databases">
        <title>Genomic Encyclopedia of Archaeal and Bacterial Type Strains, Phase II (KMG-II): from individual species to whole genera.</title>
        <authorList>
            <person name="Goeker M."/>
        </authorList>
    </citation>
    <scope>NUCLEOTIDE SEQUENCE [LARGE SCALE GENOMIC DNA]</scope>
    <source>
        <strain evidence="2 3">RP-AC37</strain>
    </source>
</reference>
<keyword evidence="3" id="KW-1185">Reference proteome</keyword>
<evidence type="ECO:0000313" key="3">
    <source>
        <dbReference type="Proteomes" id="UP000281955"/>
    </source>
</evidence>
<accession>A0A420XUU0</accession>
<dbReference type="RefSeq" id="WP_121192202.1">
    <property type="nucleotide sequence ID" value="NZ_RBWV01000009.1"/>
</dbReference>
<name>A0A420XUU0_9ACTN</name>
<evidence type="ECO:0000256" key="1">
    <source>
        <dbReference type="SAM" id="MobiDB-lite"/>
    </source>
</evidence>
<dbReference type="AlphaFoldDB" id="A0A420XUU0"/>
<organism evidence="2 3">
    <name type="scientific">Motilibacter peucedani</name>
    <dbReference type="NCBI Taxonomy" id="598650"/>
    <lineage>
        <taxon>Bacteria</taxon>
        <taxon>Bacillati</taxon>
        <taxon>Actinomycetota</taxon>
        <taxon>Actinomycetes</taxon>
        <taxon>Motilibacterales</taxon>
        <taxon>Motilibacteraceae</taxon>
        <taxon>Motilibacter</taxon>
    </lineage>
</organism>